<dbReference type="InterPro" id="IPR038158">
    <property type="entry name" value="H-NOX_domain_sf"/>
</dbReference>
<dbReference type="Gene3D" id="3.90.1520.10">
    <property type="entry name" value="H-NOX domain"/>
    <property type="match status" value="1"/>
</dbReference>
<evidence type="ECO:0000313" key="3">
    <source>
        <dbReference type="Proteomes" id="UP000315252"/>
    </source>
</evidence>
<dbReference type="GO" id="GO:0020037">
    <property type="term" value="F:heme binding"/>
    <property type="evidence" value="ECO:0007669"/>
    <property type="project" value="InterPro"/>
</dbReference>
<dbReference type="InterPro" id="IPR024096">
    <property type="entry name" value="NO_sig/Golgi_transp_ligand-bd"/>
</dbReference>
<sequence>MKGVVFTEFLEMVDDKFSPEIAERIIDNADLASNGAYTAVGTYDHTELVKLVVNLAAETGAEVPDLVRTFGEHFFHRLVAIYPHFVNDDQDVFAFLESVENYIHIEVRKLYPDADLPSVKTERPGDGQLVVTYESKRCLADAAHGLILGCLDHFKVKDKVSIDRQDESEGKGSRVRFNLSKAA</sequence>
<dbReference type="SUPFAM" id="SSF111126">
    <property type="entry name" value="Ligand-binding domain in the NO signalling and Golgi transport"/>
    <property type="match status" value="1"/>
</dbReference>
<feature type="domain" description="Heme NO-binding" evidence="1">
    <location>
        <begin position="2"/>
        <end position="160"/>
    </location>
</feature>
<reference evidence="2 3" key="1">
    <citation type="submission" date="2019-06" db="EMBL/GenBank/DDBJ databases">
        <title>Whole genome sequence for Rhodospirillaceae sp. R148.</title>
        <authorList>
            <person name="Wang G."/>
        </authorList>
    </citation>
    <scope>NUCLEOTIDE SEQUENCE [LARGE SCALE GENOMIC DNA]</scope>
    <source>
        <strain evidence="2 3">R148</strain>
    </source>
</reference>
<dbReference type="InterPro" id="IPR011644">
    <property type="entry name" value="Heme_NO-bd"/>
</dbReference>
<accession>A0A545TMQ8</accession>
<organism evidence="2 3">
    <name type="scientific">Denitrobaculum tricleocarpae</name>
    <dbReference type="NCBI Taxonomy" id="2591009"/>
    <lineage>
        <taxon>Bacteria</taxon>
        <taxon>Pseudomonadati</taxon>
        <taxon>Pseudomonadota</taxon>
        <taxon>Alphaproteobacteria</taxon>
        <taxon>Rhodospirillales</taxon>
        <taxon>Rhodospirillaceae</taxon>
        <taxon>Denitrobaculum</taxon>
    </lineage>
</organism>
<dbReference type="OrthoDB" id="7266652at2"/>
<name>A0A545TMQ8_9PROT</name>
<dbReference type="EMBL" id="VHSH01000006">
    <property type="protein sequence ID" value="TQV78476.1"/>
    <property type="molecule type" value="Genomic_DNA"/>
</dbReference>
<evidence type="ECO:0000313" key="2">
    <source>
        <dbReference type="EMBL" id="TQV78476.1"/>
    </source>
</evidence>
<protein>
    <recommendedName>
        <fullName evidence="1">Heme NO-binding domain-containing protein</fullName>
    </recommendedName>
</protein>
<proteinExistence type="predicted"/>
<keyword evidence="3" id="KW-1185">Reference proteome</keyword>
<dbReference type="Proteomes" id="UP000315252">
    <property type="component" value="Unassembled WGS sequence"/>
</dbReference>
<dbReference type="RefSeq" id="WP_142897809.1">
    <property type="nucleotide sequence ID" value="NZ_ML660057.1"/>
</dbReference>
<evidence type="ECO:0000259" key="1">
    <source>
        <dbReference type="Pfam" id="PF07700"/>
    </source>
</evidence>
<dbReference type="Pfam" id="PF07700">
    <property type="entry name" value="HNOB"/>
    <property type="match status" value="1"/>
</dbReference>
<dbReference type="AlphaFoldDB" id="A0A545TMQ8"/>
<gene>
    <name evidence="2" type="ORF">FKG95_18110</name>
</gene>
<comment type="caution">
    <text evidence="2">The sequence shown here is derived from an EMBL/GenBank/DDBJ whole genome shotgun (WGS) entry which is preliminary data.</text>
</comment>